<proteinExistence type="predicted"/>
<dbReference type="PANTHER" id="PTHR34133">
    <property type="entry name" value="OS07G0633000 PROTEIN"/>
    <property type="match status" value="1"/>
</dbReference>
<organism evidence="1 2">
    <name type="scientific">Genlisea aurea</name>
    <dbReference type="NCBI Taxonomy" id="192259"/>
    <lineage>
        <taxon>Eukaryota</taxon>
        <taxon>Viridiplantae</taxon>
        <taxon>Streptophyta</taxon>
        <taxon>Embryophyta</taxon>
        <taxon>Tracheophyta</taxon>
        <taxon>Spermatophyta</taxon>
        <taxon>Magnoliopsida</taxon>
        <taxon>eudicotyledons</taxon>
        <taxon>Gunneridae</taxon>
        <taxon>Pentapetalae</taxon>
        <taxon>asterids</taxon>
        <taxon>lamiids</taxon>
        <taxon>Lamiales</taxon>
        <taxon>Lentibulariaceae</taxon>
        <taxon>Genlisea</taxon>
    </lineage>
</organism>
<dbReference type="Pfam" id="PF09366">
    <property type="entry name" value="DUF1997"/>
    <property type="match status" value="1"/>
</dbReference>
<dbReference type="OrthoDB" id="496281at2759"/>
<dbReference type="AlphaFoldDB" id="S8DYJ7"/>
<name>S8DYJ7_9LAMI</name>
<dbReference type="PANTHER" id="PTHR34133:SF8">
    <property type="entry name" value="OS07G0633000 PROTEIN"/>
    <property type="match status" value="1"/>
</dbReference>
<protein>
    <submittedName>
        <fullName evidence="1">Uncharacterized protein</fullName>
    </submittedName>
</protein>
<comment type="caution">
    <text evidence="1">The sequence shown here is derived from an EMBL/GenBank/DDBJ whole genome shotgun (WGS) entry which is preliminary data.</text>
</comment>
<gene>
    <name evidence="1" type="ORF">M569_09700</name>
</gene>
<evidence type="ECO:0000313" key="1">
    <source>
        <dbReference type="EMBL" id="EPS65082.1"/>
    </source>
</evidence>
<dbReference type="Proteomes" id="UP000015453">
    <property type="component" value="Unassembled WGS sequence"/>
</dbReference>
<dbReference type="InterPro" id="IPR018971">
    <property type="entry name" value="DUF1997"/>
</dbReference>
<dbReference type="EMBL" id="AUSU01004434">
    <property type="protein sequence ID" value="EPS65082.1"/>
    <property type="molecule type" value="Genomic_DNA"/>
</dbReference>
<reference evidence="1 2" key="1">
    <citation type="journal article" date="2013" name="BMC Genomics">
        <title>The miniature genome of a carnivorous plant Genlisea aurea contains a low number of genes and short non-coding sequences.</title>
        <authorList>
            <person name="Leushkin E.V."/>
            <person name="Sutormin R.A."/>
            <person name="Nabieva E.R."/>
            <person name="Penin A.A."/>
            <person name="Kondrashov A.S."/>
            <person name="Logacheva M.D."/>
        </authorList>
    </citation>
    <scope>NUCLEOTIDE SEQUENCE [LARGE SCALE GENOMIC DNA]</scope>
</reference>
<accession>S8DYJ7</accession>
<sequence>MAALPYGSAVYGCGRIQPRRRNNFPSTKTHMMMTNHNHNDLSSSSYSSKISTDIPLYETPGASFDLYLEDKPRVFEAIFPDKRRSQQLNEEEWRVHMLPIQFIFLAASPVVDMRLRCKTDAAEYPVGIPREASKVLELHIVRWELKGLDGVLEPSHFSLDVRGSLYPDRRINGRGGSSRLRGQLSMGVTFAVPPVLALVPENVRREVSQTVLRTLMQNMRDKVNRNLVEDYARFKKEKAREKALLQSSP</sequence>
<keyword evidence="2" id="KW-1185">Reference proteome</keyword>
<evidence type="ECO:0000313" key="2">
    <source>
        <dbReference type="Proteomes" id="UP000015453"/>
    </source>
</evidence>